<organism evidence="6 7">
    <name type="scientific">Coraliomargarita akajimensis (strain DSM 45221 / IAM 15411 / JCM 23193 / KCTC 12865 / 04OKA010-24)</name>
    <dbReference type="NCBI Taxonomy" id="583355"/>
    <lineage>
        <taxon>Bacteria</taxon>
        <taxon>Pseudomonadati</taxon>
        <taxon>Verrucomicrobiota</taxon>
        <taxon>Opitutia</taxon>
        <taxon>Puniceicoccales</taxon>
        <taxon>Coraliomargaritaceae</taxon>
        <taxon>Coraliomargarita</taxon>
    </lineage>
</organism>
<dbReference type="InterPro" id="IPR050707">
    <property type="entry name" value="HTH_MetabolicPath_Reg"/>
</dbReference>
<dbReference type="SUPFAM" id="SSF55781">
    <property type="entry name" value="GAF domain-like"/>
    <property type="match status" value="1"/>
</dbReference>
<name>D5EQ70_CORAD</name>
<sequence>MAETKYIIPNLQNACRALDLLGERSEGLTVSKASRLLEIPQTTALRIFSTLEVENFVHKVGRIYHLGPAITRLQIQKTQQFDLVESAMPAMQQLARAADETAHIAIPSGFKTLLIGVCESPHPIRASSRPGTLADAYCSATGKVFVAHLFADRLEDYAAATRFEARTSQTHTDVSSLSEELPAIRKQGYAVDDEEYVEGVRCLAAPIFNQQDHVIASVGITAGTQRFPRKRITDIAKLVKTAAAAISETVTI</sequence>
<dbReference type="RefSeq" id="WP_013042562.1">
    <property type="nucleotide sequence ID" value="NC_014008.1"/>
</dbReference>
<keyword evidence="1" id="KW-0805">Transcription regulation</keyword>
<dbReference type="SUPFAM" id="SSF46785">
    <property type="entry name" value="Winged helix' DNA-binding domain"/>
    <property type="match status" value="1"/>
</dbReference>
<evidence type="ECO:0000256" key="2">
    <source>
        <dbReference type="ARBA" id="ARBA00023125"/>
    </source>
</evidence>
<dbReference type="GO" id="GO:0003700">
    <property type="term" value="F:DNA-binding transcription factor activity"/>
    <property type="evidence" value="ECO:0007669"/>
    <property type="project" value="TreeGrafter"/>
</dbReference>
<dbReference type="Gene3D" id="3.30.450.40">
    <property type="match status" value="1"/>
</dbReference>
<dbReference type="Pfam" id="PF01614">
    <property type="entry name" value="IclR_C"/>
    <property type="match status" value="1"/>
</dbReference>
<reference evidence="6 7" key="1">
    <citation type="journal article" date="2010" name="Stand. Genomic Sci.">
        <title>Complete genome sequence of Coraliomargarita akajimensis type strain (04OKA010-24).</title>
        <authorList>
            <person name="Mavromatis K."/>
            <person name="Abt B."/>
            <person name="Brambilla E."/>
            <person name="Lapidus A."/>
            <person name="Copeland A."/>
            <person name="Deshpande S."/>
            <person name="Nolan M."/>
            <person name="Lucas S."/>
            <person name="Tice H."/>
            <person name="Cheng J.F."/>
            <person name="Han C."/>
            <person name="Detter J.C."/>
            <person name="Woyke T."/>
            <person name="Goodwin L."/>
            <person name="Pitluck S."/>
            <person name="Held B."/>
            <person name="Brettin T."/>
            <person name="Tapia R."/>
            <person name="Ivanova N."/>
            <person name="Mikhailova N."/>
            <person name="Pati A."/>
            <person name="Liolios K."/>
            <person name="Chen A."/>
            <person name="Palaniappan K."/>
            <person name="Land M."/>
            <person name="Hauser L."/>
            <person name="Chang Y.J."/>
            <person name="Jeffries C.D."/>
            <person name="Rohde M."/>
            <person name="Goker M."/>
            <person name="Bristow J."/>
            <person name="Eisen J.A."/>
            <person name="Markowitz V."/>
            <person name="Hugenholtz P."/>
            <person name="Klenk H.P."/>
            <person name="Kyrpides N.C."/>
        </authorList>
    </citation>
    <scope>NUCLEOTIDE SEQUENCE [LARGE SCALE GENOMIC DNA]</scope>
    <source>
        <strain evidence="7">DSM 45221 / IAM 15411 / JCM 23193 / KCTC 12865</strain>
    </source>
</reference>
<dbReference type="AlphaFoldDB" id="D5EQ70"/>
<evidence type="ECO:0000256" key="3">
    <source>
        <dbReference type="ARBA" id="ARBA00023163"/>
    </source>
</evidence>
<keyword evidence="7" id="KW-1185">Reference proteome</keyword>
<dbReference type="EMBL" id="CP001998">
    <property type="protein sequence ID" value="ADE53838.1"/>
    <property type="molecule type" value="Genomic_DNA"/>
</dbReference>
<dbReference type="GO" id="GO:0045892">
    <property type="term" value="P:negative regulation of DNA-templated transcription"/>
    <property type="evidence" value="ECO:0007669"/>
    <property type="project" value="TreeGrafter"/>
</dbReference>
<dbReference type="HOGENOM" id="CLU_062618_7_1_0"/>
<protein>
    <submittedName>
        <fullName evidence="6">Transcriptional regulator, IclR family</fullName>
    </submittedName>
</protein>
<proteinExistence type="predicted"/>
<dbReference type="InterPro" id="IPR014757">
    <property type="entry name" value="Tscrpt_reg_IclR_C"/>
</dbReference>
<dbReference type="InterPro" id="IPR036390">
    <property type="entry name" value="WH_DNA-bd_sf"/>
</dbReference>
<dbReference type="OrthoDB" id="9791752at2"/>
<dbReference type="Pfam" id="PF09339">
    <property type="entry name" value="HTH_IclR"/>
    <property type="match status" value="1"/>
</dbReference>
<dbReference type="PROSITE" id="PS51078">
    <property type="entry name" value="ICLR_ED"/>
    <property type="match status" value="1"/>
</dbReference>
<evidence type="ECO:0000259" key="5">
    <source>
        <dbReference type="PROSITE" id="PS51078"/>
    </source>
</evidence>
<dbReference type="InterPro" id="IPR029016">
    <property type="entry name" value="GAF-like_dom_sf"/>
</dbReference>
<dbReference type="eggNOG" id="COG1414">
    <property type="taxonomic scope" value="Bacteria"/>
</dbReference>
<evidence type="ECO:0000313" key="6">
    <source>
        <dbReference type="EMBL" id="ADE53838.1"/>
    </source>
</evidence>
<dbReference type="InterPro" id="IPR036388">
    <property type="entry name" value="WH-like_DNA-bd_sf"/>
</dbReference>
<dbReference type="InterPro" id="IPR005471">
    <property type="entry name" value="Tscrpt_reg_IclR_N"/>
</dbReference>
<dbReference type="PROSITE" id="PS51077">
    <property type="entry name" value="HTH_ICLR"/>
    <property type="match status" value="1"/>
</dbReference>
<evidence type="ECO:0000259" key="4">
    <source>
        <dbReference type="PROSITE" id="PS51077"/>
    </source>
</evidence>
<feature type="domain" description="IclR-ED" evidence="5">
    <location>
        <begin position="69"/>
        <end position="252"/>
    </location>
</feature>
<evidence type="ECO:0000256" key="1">
    <source>
        <dbReference type="ARBA" id="ARBA00023015"/>
    </source>
</evidence>
<dbReference type="PANTHER" id="PTHR30136:SF24">
    <property type="entry name" value="HTH-TYPE TRANSCRIPTIONAL REPRESSOR ALLR"/>
    <property type="match status" value="1"/>
</dbReference>
<accession>D5EQ70</accession>
<dbReference type="Proteomes" id="UP000000925">
    <property type="component" value="Chromosome"/>
</dbReference>
<evidence type="ECO:0000313" key="7">
    <source>
        <dbReference type="Proteomes" id="UP000000925"/>
    </source>
</evidence>
<keyword evidence="3" id="KW-0804">Transcription</keyword>
<dbReference type="KEGG" id="caa:Caka_0814"/>
<dbReference type="GO" id="GO:0003677">
    <property type="term" value="F:DNA binding"/>
    <property type="evidence" value="ECO:0007669"/>
    <property type="project" value="UniProtKB-KW"/>
</dbReference>
<dbReference type="Gene3D" id="1.10.10.10">
    <property type="entry name" value="Winged helix-like DNA-binding domain superfamily/Winged helix DNA-binding domain"/>
    <property type="match status" value="1"/>
</dbReference>
<dbReference type="STRING" id="583355.Caka_0814"/>
<gene>
    <name evidence="6" type="ordered locus">Caka_0814</name>
</gene>
<keyword evidence="2" id="KW-0238">DNA-binding</keyword>
<dbReference type="SMART" id="SM00346">
    <property type="entry name" value="HTH_ICLR"/>
    <property type="match status" value="1"/>
</dbReference>
<dbReference type="PANTHER" id="PTHR30136">
    <property type="entry name" value="HELIX-TURN-HELIX TRANSCRIPTIONAL REGULATOR, ICLR FAMILY"/>
    <property type="match status" value="1"/>
</dbReference>
<feature type="domain" description="HTH iclR-type" evidence="4">
    <location>
        <begin position="8"/>
        <end position="68"/>
    </location>
</feature>